<dbReference type="RefSeq" id="WP_066183087.1">
    <property type="nucleotide sequence ID" value="NZ_LQZT01000048.1"/>
</dbReference>
<keyword evidence="2" id="KW-0813">Transport</keyword>
<dbReference type="OrthoDB" id="9805601at2"/>
<organism evidence="8 9">
    <name type="scientific">Hoeflea olei</name>
    <dbReference type="NCBI Taxonomy" id="1480615"/>
    <lineage>
        <taxon>Bacteria</taxon>
        <taxon>Pseudomonadati</taxon>
        <taxon>Pseudomonadota</taxon>
        <taxon>Alphaproteobacteria</taxon>
        <taxon>Hyphomicrobiales</taxon>
        <taxon>Rhizobiaceae</taxon>
        <taxon>Hoeflea</taxon>
    </lineage>
</organism>
<comment type="caution">
    <text evidence="8">The sequence shown here is derived from an EMBL/GenBank/DDBJ whole genome shotgun (WGS) entry which is preliminary data.</text>
</comment>
<dbReference type="Pfam" id="PF00005">
    <property type="entry name" value="ABC_tran"/>
    <property type="match status" value="1"/>
</dbReference>
<proteinExistence type="inferred from homology"/>
<evidence type="ECO:0000313" key="9">
    <source>
        <dbReference type="Proteomes" id="UP000094795"/>
    </source>
</evidence>
<keyword evidence="5" id="KW-1278">Translocase</keyword>
<dbReference type="Gene3D" id="3.40.50.300">
    <property type="entry name" value="P-loop containing nucleotide triphosphate hydrolases"/>
    <property type="match status" value="1"/>
</dbReference>
<dbReference type="InterPro" id="IPR003593">
    <property type="entry name" value="AAA+_ATPase"/>
</dbReference>
<evidence type="ECO:0000256" key="1">
    <source>
        <dbReference type="ARBA" id="ARBA00005417"/>
    </source>
</evidence>
<dbReference type="PANTHER" id="PTHR42794">
    <property type="entry name" value="HEMIN IMPORT ATP-BINDING PROTEIN HMUV"/>
    <property type="match status" value="1"/>
</dbReference>
<evidence type="ECO:0000256" key="3">
    <source>
        <dbReference type="ARBA" id="ARBA00022741"/>
    </source>
</evidence>
<dbReference type="SUPFAM" id="SSF52540">
    <property type="entry name" value="P-loop containing nucleoside triphosphate hydrolases"/>
    <property type="match status" value="1"/>
</dbReference>
<keyword evidence="9" id="KW-1185">Reference proteome</keyword>
<dbReference type="InterPro" id="IPR003439">
    <property type="entry name" value="ABC_transporter-like_ATP-bd"/>
</dbReference>
<reference evidence="8 9" key="1">
    <citation type="submission" date="2015-12" db="EMBL/GenBank/DDBJ databases">
        <authorList>
            <person name="Shamseldin A."/>
            <person name="Moawad H."/>
            <person name="Abd El-Rahim W.M."/>
            <person name="Sadowsky M.J."/>
        </authorList>
    </citation>
    <scope>NUCLEOTIDE SEQUENCE [LARGE SCALE GENOMIC DNA]</scope>
    <source>
        <strain evidence="8 9">JC234</strain>
    </source>
</reference>
<comment type="function">
    <text evidence="6">Part of the ABC transporter complex HmuTUV involved in hemin import. Responsible for energy coupling to the transport system.</text>
</comment>
<dbReference type="InterPro" id="IPR027417">
    <property type="entry name" value="P-loop_NTPase"/>
</dbReference>
<keyword evidence="3" id="KW-0547">Nucleotide-binding</keyword>
<comment type="similarity">
    <text evidence="1">Belongs to the ABC transporter superfamily.</text>
</comment>
<evidence type="ECO:0000256" key="6">
    <source>
        <dbReference type="ARBA" id="ARBA00037066"/>
    </source>
</evidence>
<dbReference type="SMART" id="SM00382">
    <property type="entry name" value="AAA"/>
    <property type="match status" value="1"/>
</dbReference>
<dbReference type="FunFam" id="3.40.50.300:FF:000134">
    <property type="entry name" value="Iron-enterobactin ABC transporter ATP-binding protein"/>
    <property type="match status" value="1"/>
</dbReference>
<evidence type="ECO:0000256" key="4">
    <source>
        <dbReference type="ARBA" id="ARBA00022840"/>
    </source>
</evidence>
<evidence type="ECO:0000313" key="8">
    <source>
        <dbReference type="EMBL" id="OCW55964.1"/>
    </source>
</evidence>
<name>A0A1C1YR51_9HYPH</name>
<dbReference type="PANTHER" id="PTHR42794:SF1">
    <property type="entry name" value="HEMIN IMPORT ATP-BINDING PROTEIN HMUV"/>
    <property type="match status" value="1"/>
</dbReference>
<dbReference type="GO" id="GO:0016887">
    <property type="term" value="F:ATP hydrolysis activity"/>
    <property type="evidence" value="ECO:0007669"/>
    <property type="project" value="InterPro"/>
</dbReference>
<evidence type="ECO:0000256" key="5">
    <source>
        <dbReference type="ARBA" id="ARBA00022967"/>
    </source>
</evidence>
<protein>
    <submittedName>
        <fullName evidence="8">ABC transporter</fullName>
    </submittedName>
</protein>
<feature type="domain" description="ABC transporter" evidence="7">
    <location>
        <begin position="4"/>
        <end position="238"/>
    </location>
</feature>
<dbReference type="PROSITE" id="PS50893">
    <property type="entry name" value="ABC_TRANSPORTER_2"/>
    <property type="match status" value="1"/>
</dbReference>
<dbReference type="STRING" id="1480615.AWJ14_12130"/>
<dbReference type="AlphaFoldDB" id="A0A1C1YR51"/>
<gene>
    <name evidence="8" type="ORF">AWJ14_12130</name>
</gene>
<evidence type="ECO:0000256" key="2">
    <source>
        <dbReference type="ARBA" id="ARBA00022448"/>
    </source>
</evidence>
<dbReference type="EMBL" id="LQZT01000048">
    <property type="protein sequence ID" value="OCW55964.1"/>
    <property type="molecule type" value="Genomic_DNA"/>
</dbReference>
<sequence length="259" mass="27458">MTRLAVSHLSASLGKRQVLDDVSFGVGAGELVGLIGPNGAGKSTLLRSIMGLLRSKGEIRLDGVRAESLGSRGRARKVAYMAQRREVAWAMSVEALVALGRLPHLERLSPMRASDQAAVDRAMQLMDVTAYRQREATALSGGELARVLAARALAQDTPLLLADEPAAGLDPAHQIGLMQTFRTLADEGRSVLVSTHDLGLAARSCTRLILLDRGRLVADGMPEEVLTPETLRAVYGVNAYFGEAEGGMVVLPVGLSAPI</sequence>
<evidence type="ECO:0000259" key="7">
    <source>
        <dbReference type="PROSITE" id="PS50893"/>
    </source>
</evidence>
<accession>A0A1C1YR51</accession>
<keyword evidence="4" id="KW-0067">ATP-binding</keyword>
<dbReference type="GO" id="GO:0005524">
    <property type="term" value="F:ATP binding"/>
    <property type="evidence" value="ECO:0007669"/>
    <property type="project" value="UniProtKB-KW"/>
</dbReference>
<dbReference type="Proteomes" id="UP000094795">
    <property type="component" value="Unassembled WGS sequence"/>
</dbReference>